<evidence type="ECO:0000259" key="2">
    <source>
        <dbReference type="Pfam" id="PF08308"/>
    </source>
</evidence>
<feature type="chain" id="PRO_5042836078" evidence="1">
    <location>
        <begin position="20"/>
        <end position="370"/>
    </location>
</feature>
<keyword evidence="4" id="KW-1185">Reference proteome</keyword>
<dbReference type="EMBL" id="CP136920">
    <property type="protein sequence ID" value="WOO41509.1"/>
    <property type="molecule type" value="Genomic_DNA"/>
</dbReference>
<dbReference type="InterPro" id="IPR013229">
    <property type="entry name" value="PEGA"/>
</dbReference>
<accession>A0AAQ3LG46</accession>
<feature type="signal peptide" evidence="1">
    <location>
        <begin position="1"/>
        <end position="19"/>
    </location>
</feature>
<evidence type="ECO:0000313" key="4">
    <source>
        <dbReference type="Proteomes" id="UP001304300"/>
    </source>
</evidence>
<reference evidence="3 4" key="1">
    <citation type="submission" date="2023-10" db="EMBL/GenBank/DDBJ databases">
        <title>Rubellicoccus peritrichatus gen. nov., sp. nov., isolated from an algae of coral reef tank.</title>
        <authorList>
            <person name="Luo J."/>
        </authorList>
    </citation>
    <scope>NUCLEOTIDE SEQUENCE [LARGE SCALE GENOMIC DNA]</scope>
    <source>
        <strain evidence="3 4">CR14</strain>
    </source>
</reference>
<dbReference type="Pfam" id="PF08308">
    <property type="entry name" value="PEGA"/>
    <property type="match status" value="1"/>
</dbReference>
<organism evidence="3 4">
    <name type="scientific">Rubellicoccus peritrichatus</name>
    <dbReference type="NCBI Taxonomy" id="3080537"/>
    <lineage>
        <taxon>Bacteria</taxon>
        <taxon>Pseudomonadati</taxon>
        <taxon>Verrucomicrobiota</taxon>
        <taxon>Opitutia</taxon>
        <taxon>Puniceicoccales</taxon>
        <taxon>Cerasicoccaceae</taxon>
        <taxon>Rubellicoccus</taxon>
    </lineage>
</organism>
<proteinExistence type="predicted"/>
<dbReference type="RefSeq" id="WP_317833993.1">
    <property type="nucleotide sequence ID" value="NZ_CP136920.1"/>
</dbReference>
<gene>
    <name evidence="3" type="ORF">RZN69_00310</name>
</gene>
<name>A0AAQ3LG46_9BACT</name>
<dbReference type="Proteomes" id="UP001304300">
    <property type="component" value="Chromosome"/>
</dbReference>
<feature type="domain" description="PEGA" evidence="2">
    <location>
        <begin position="241"/>
        <end position="294"/>
    </location>
</feature>
<dbReference type="KEGG" id="puo:RZN69_00310"/>
<keyword evidence="1" id="KW-0732">Signal</keyword>
<sequence length="370" mass="39791">MNFFRLLALSLFASGISLAHGQGVKTAIFVNNLAGQELAAKTEAFQAMLAGRLNGQGYSILSQQEIADSLEQAPEDERSPANMLATQTSALRLAQLLGADYILVANLVSLGGERRQFSGNGIQTDNNTITLRVAYGLLESAQGGGLEGDSFAVSQTIRNDGNLKVEDSDLINELLQEAAVRITLNLTQPGVVENLPPPASKAEPVTFTITTVLQGIRLPNVLVGPDGQVRKTEQQFPVEANGVDVELDGVIQGSAPGEFAAMPGIHRLRLMRDGFVTWDRNVNLYEGFSLTAAMDLTPAGVAQWKDLTAFLQDLQTEAQLTAARVKEIEGRAQMLRQSGFLVNTTDAPVLNMFNSLWGPPLLNGVPYVEE</sequence>
<protein>
    <submittedName>
        <fullName evidence="3">PEGA domain-containing protein</fullName>
    </submittedName>
</protein>
<evidence type="ECO:0000256" key="1">
    <source>
        <dbReference type="SAM" id="SignalP"/>
    </source>
</evidence>
<evidence type="ECO:0000313" key="3">
    <source>
        <dbReference type="EMBL" id="WOO41509.1"/>
    </source>
</evidence>
<dbReference type="AlphaFoldDB" id="A0AAQ3LG46"/>